<dbReference type="Proteomes" id="UP000054248">
    <property type="component" value="Unassembled WGS sequence"/>
</dbReference>
<evidence type="ECO:0000313" key="1">
    <source>
        <dbReference type="EMBL" id="KIO15574.1"/>
    </source>
</evidence>
<keyword evidence="2" id="KW-1185">Reference proteome</keyword>
<reference evidence="2" key="2">
    <citation type="submission" date="2015-01" db="EMBL/GenBank/DDBJ databases">
        <title>Evolutionary Origins and Diversification of the Mycorrhizal Mutualists.</title>
        <authorList>
            <consortium name="DOE Joint Genome Institute"/>
            <consortium name="Mycorrhizal Genomics Consortium"/>
            <person name="Kohler A."/>
            <person name="Kuo A."/>
            <person name="Nagy L.G."/>
            <person name="Floudas D."/>
            <person name="Copeland A."/>
            <person name="Barry K.W."/>
            <person name="Cichocki N."/>
            <person name="Veneault-Fourrey C."/>
            <person name="LaButti K."/>
            <person name="Lindquist E.A."/>
            <person name="Lipzen A."/>
            <person name="Lundell T."/>
            <person name="Morin E."/>
            <person name="Murat C."/>
            <person name="Riley R."/>
            <person name="Ohm R."/>
            <person name="Sun H."/>
            <person name="Tunlid A."/>
            <person name="Henrissat B."/>
            <person name="Grigoriev I.V."/>
            <person name="Hibbett D.S."/>
            <person name="Martin F."/>
        </authorList>
    </citation>
    <scope>NUCLEOTIDE SEQUENCE [LARGE SCALE GENOMIC DNA]</scope>
    <source>
        <strain evidence="2">MUT 4182</strain>
    </source>
</reference>
<dbReference type="AlphaFoldDB" id="A0A0C3Q0P3"/>
<gene>
    <name evidence="1" type="ORF">M407DRAFT_34834</name>
</gene>
<dbReference type="HOGENOM" id="CLU_1332781_0_0_1"/>
<protein>
    <submittedName>
        <fullName evidence="1">Uncharacterized protein</fullName>
    </submittedName>
</protein>
<accession>A0A0C3Q0P3</accession>
<dbReference type="OrthoDB" id="3306312at2759"/>
<organism evidence="1 2">
    <name type="scientific">Tulasnella calospora MUT 4182</name>
    <dbReference type="NCBI Taxonomy" id="1051891"/>
    <lineage>
        <taxon>Eukaryota</taxon>
        <taxon>Fungi</taxon>
        <taxon>Dikarya</taxon>
        <taxon>Basidiomycota</taxon>
        <taxon>Agaricomycotina</taxon>
        <taxon>Agaricomycetes</taxon>
        <taxon>Cantharellales</taxon>
        <taxon>Tulasnellaceae</taxon>
        <taxon>Tulasnella</taxon>
    </lineage>
</organism>
<reference evidence="1 2" key="1">
    <citation type="submission" date="2014-04" db="EMBL/GenBank/DDBJ databases">
        <authorList>
            <consortium name="DOE Joint Genome Institute"/>
            <person name="Kuo A."/>
            <person name="Girlanda M."/>
            <person name="Perotto S."/>
            <person name="Kohler A."/>
            <person name="Nagy L.G."/>
            <person name="Floudas D."/>
            <person name="Copeland A."/>
            <person name="Barry K.W."/>
            <person name="Cichocki N."/>
            <person name="Veneault-Fourrey C."/>
            <person name="LaButti K."/>
            <person name="Lindquist E.A."/>
            <person name="Lipzen A."/>
            <person name="Lundell T."/>
            <person name="Morin E."/>
            <person name="Murat C."/>
            <person name="Sun H."/>
            <person name="Tunlid A."/>
            <person name="Henrissat B."/>
            <person name="Grigoriev I.V."/>
            <person name="Hibbett D.S."/>
            <person name="Martin F."/>
            <person name="Nordberg H.P."/>
            <person name="Cantor M.N."/>
            <person name="Hua S.X."/>
        </authorList>
    </citation>
    <scope>NUCLEOTIDE SEQUENCE [LARGE SCALE GENOMIC DNA]</scope>
    <source>
        <strain evidence="1 2">MUT 4182</strain>
    </source>
</reference>
<dbReference type="EMBL" id="KN823951">
    <property type="protein sequence ID" value="KIO15574.1"/>
    <property type="molecule type" value="Genomic_DNA"/>
</dbReference>
<sequence>MSPLLQELDIYGIPLEWETGEFRNLHVLKIGTNDNCNPFLSEFITLLRTLPKLEEFGFDGNLRPPEENRNPSFPSHHPITLPHLKHLYIQTEKLSGEITLGGGLLWDEDPLHLPDALTRAVGHFIPVIRSKLVPGERVIIVADEALNCLHTPNVKLSVAANIRSSCPATQVPHWMIDNICSPSQGELTHEPYKYRQHHNNIHLLAH</sequence>
<name>A0A0C3Q0P3_9AGAM</name>
<dbReference type="SUPFAM" id="SSF52047">
    <property type="entry name" value="RNI-like"/>
    <property type="match status" value="1"/>
</dbReference>
<evidence type="ECO:0000313" key="2">
    <source>
        <dbReference type="Proteomes" id="UP000054248"/>
    </source>
</evidence>
<proteinExistence type="predicted"/>